<proteinExistence type="predicted"/>
<feature type="non-terminal residue" evidence="1">
    <location>
        <position position="1"/>
    </location>
</feature>
<accession>A0A195CG53</accession>
<gene>
    <name evidence="1" type="ORF">ALC62_09348</name>
</gene>
<evidence type="ECO:0000313" key="1">
    <source>
        <dbReference type="EMBL" id="KYM99730.1"/>
    </source>
</evidence>
<evidence type="ECO:0000313" key="2">
    <source>
        <dbReference type="Proteomes" id="UP000078542"/>
    </source>
</evidence>
<keyword evidence="2" id="KW-1185">Reference proteome</keyword>
<dbReference type="Proteomes" id="UP000078542">
    <property type="component" value="Unassembled WGS sequence"/>
</dbReference>
<dbReference type="EMBL" id="KQ977791">
    <property type="protein sequence ID" value="KYM99730.1"/>
    <property type="molecule type" value="Genomic_DNA"/>
</dbReference>
<reference evidence="1 2" key="1">
    <citation type="submission" date="2016-03" db="EMBL/GenBank/DDBJ databases">
        <title>Cyphomyrmex costatus WGS genome.</title>
        <authorList>
            <person name="Nygaard S."/>
            <person name="Hu H."/>
            <person name="Boomsma J."/>
            <person name="Zhang G."/>
        </authorList>
    </citation>
    <scope>NUCLEOTIDE SEQUENCE [LARGE SCALE GENOMIC DNA]</scope>
    <source>
        <strain evidence="1">MS0001</strain>
        <tissue evidence="1">Whole body</tissue>
    </source>
</reference>
<organism evidence="1 2">
    <name type="scientific">Cyphomyrmex costatus</name>
    <dbReference type="NCBI Taxonomy" id="456900"/>
    <lineage>
        <taxon>Eukaryota</taxon>
        <taxon>Metazoa</taxon>
        <taxon>Ecdysozoa</taxon>
        <taxon>Arthropoda</taxon>
        <taxon>Hexapoda</taxon>
        <taxon>Insecta</taxon>
        <taxon>Pterygota</taxon>
        <taxon>Neoptera</taxon>
        <taxon>Endopterygota</taxon>
        <taxon>Hymenoptera</taxon>
        <taxon>Apocrita</taxon>
        <taxon>Aculeata</taxon>
        <taxon>Formicoidea</taxon>
        <taxon>Formicidae</taxon>
        <taxon>Myrmicinae</taxon>
        <taxon>Cyphomyrmex</taxon>
    </lineage>
</organism>
<dbReference type="AlphaFoldDB" id="A0A195CG53"/>
<name>A0A195CG53_9HYME</name>
<protein>
    <submittedName>
        <fullName evidence="1">Uncharacterized protein</fullName>
    </submittedName>
</protein>
<sequence length="212" mass="22731">RLILKGDGLDDANSYCLTHVTDSETSQGWELLESLNAHRLARYQGNDGGVTGFDGFRVFLGGLASTAIALLLNFSELAGDVGSMAIQYGCVSVADLTRMIEHDDLNEINNCINYITLGRVVLGISGDVSTTQFFNRHVLDVETNVVTGHSLLQSLVVHFDGLDFSGQSSGCKVGLVGGASRRVGRTYVAAFNKACNPQTTEDADTWFVYGGL</sequence>